<name>A0A4D6LYK2_VIGUN</name>
<dbReference type="EMBL" id="CP039349">
    <property type="protein sequence ID" value="QCD93620.1"/>
    <property type="molecule type" value="Genomic_DNA"/>
</dbReference>
<dbReference type="AlphaFoldDB" id="A0A4D6LYK2"/>
<feature type="region of interest" description="Disordered" evidence="1">
    <location>
        <begin position="1"/>
        <end position="27"/>
    </location>
</feature>
<reference evidence="2 3" key="1">
    <citation type="submission" date="2019-04" db="EMBL/GenBank/DDBJ databases">
        <title>An improved genome assembly and genetic linkage map for asparagus bean, Vigna unguiculata ssp. sesquipedialis.</title>
        <authorList>
            <person name="Xia Q."/>
            <person name="Zhang R."/>
            <person name="Dong Y."/>
        </authorList>
    </citation>
    <scope>NUCLEOTIDE SEQUENCE [LARGE SCALE GENOMIC DNA]</scope>
    <source>
        <tissue evidence="2">Leaf</tissue>
    </source>
</reference>
<organism evidence="2 3">
    <name type="scientific">Vigna unguiculata</name>
    <name type="common">Cowpea</name>
    <dbReference type="NCBI Taxonomy" id="3917"/>
    <lineage>
        <taxon>Eukaryota</taxon>
        <taxon>Viridiplantae</taxon>
        <taxon>Streptophyta</taxon>
        <taxon>Embryophyta</taxon>
        <taxon>Tracheophyta</taxon>
        <taxon>Spermatophyta</taxon>
        <taxon>Magnoliopsida</taxon>
        <taxon>eudicotyledons</taxon>
        <taxon>Gunneridae</taxon>
        <taxon>Pentapetalae</taxon>
        <taxon>rosids</taxon>
        <taxon>fabids</taxon>
        <taxon>Fabales</taxon>
        <taxon>Fabaceae</taxon>
        <taxon>Papilionoideae</taxon>
        <taxon>50 kb inversion clade</taxon>
        <taxon>NPAAA clade</taxon>
        <taxon>indigoferoid/millettioid clade</taxon>
        <taxon>Phaseoleae</taxon>
        <taxon>Vigna</taxon>
    </lineage>
</organism>
<evidence type="ECO:0000313" key="3">
    <source>
        <dbReference type="Proteomes" id="UP000501690"/>
    </source>
</evidence>
<gene>
    <name evidence="2" type="ORF">DEO72_LG5g1695</name>
</gene>
<proteinExistence type="predicted"/>
<sequence length="219" mass="23451">MTGKQKRNSSSENLEKDVSKGKASWSRKKAYVSDAKAFDKKRVYREKENEHTIFVSGSVIVVQVWACQRLSLGDIIVQVNGGRDNDQEINVEEGHIEFDNTGGPKPLTIASTLHNDDIGATAVSISAEGDGTPEAQNLGIEETTGGATSVGLARTTATGINGKDGRSAEAALSAKPRITPKATQTTEEEEIYKEHKVGDDATLSDDFAIIVEALAFVSQ</sequence>
<evidence type="ECO:0000256" key="1">
    <source>
        <dbReference type="SAM" id="MobiDB-lite"/>
    </source>
</evidence>
<protein>
    <submittedName>
        <fullName evidence="2">Uncharacterized protein</fullName>
    </submittedName>
</protein>
<evidence type="ECO:0000313" key="2">
    <source>
        <dbReference type="EMBL" id="QCD93620.1"/>
    </source>
</evidence>
<accession>A0A4D6LYK2</accession>
<keyword evidence="3" id="KW-1185">Reference proteome</keyword>
<dbReference type="Proteomes" id="UP000501690">
    <property type="component" value="Linkage Group LG5"/>
</dbReference>